<proteinExistence type="predicted"/>
<name>A0ABQ8BF19_BRANA</name>
<organism evidence="1 2">
    <name type="scientific">Brassica napus</name>
    <name type="common">Rape</name>
    <dbReference type="NCBI Taxonomy" id="3708"/>
    <lineage>
        <taxon>Eukaryota</taxon>
        <taxon>Viridiplantae</taxon>
        <taxon>Streptophyta</taxon>
        <taxon>Embryophyta</taxon>
        <taxon>Tracheophyta</taxon>
        <taxon>Spermatophyta</taxon>
        <taxon>Magnoliopsida</taxon>
        <taxon>eudicotyledons</taxon>
        <taxon>Gunneridae</taxon>
        <taxon>Pentapetalae</taxon>
        <taxon>rosids</taxon>
        <taxon>malvids</taxon>
        <taxon>Brassicales</taxon>
        <taxon>Brassicaceae</taxon>
        <taxon>Brassiceae</taxon>
        <taxon>Brassica</taxon>
    </lineage>
</organism>
<dbReference type="EMBL" id="JAGKQM010000011">
    <property type="protein sequence ID" value="KAH0903343.1"/>
    <property type="molecule type" value="Genomic_DNA"/>
</dbReference>
<protein>
    <submittedName>
        <fullName evidence="1">Uncharacterized protein</fullName>
    </submittedName>
</protein>
<dbReference type="Proteomes" id="UP000824890">
    <property type="component" value="Unassembled WGS sequence"/>
</dbReference>
<reference evidence="1 2" key="1">
    <citation type="submission" date="2021-05" db="EMBL/GenBank/DDBJ databases">
        <title>Genome Assembly of Synthetic Allotetraploid Brassica napus Reveals Homoeologous Exchanges between Subgenomes.</title>
        <authorList>
            <person name="Davis J.T."/>
        </authorList>
    </citation>
    <scope>NUCLEOTIDE SEQUENCE [LARGE SCALE GENOMIC DNA]</scope>
    <source>
        <strain evidence="2">cv. Da-Ae</strain>
        <tissue evidence="1">Seedling</tissue>
    </source>
</reference>
<evidence type="ECO:0000313" key="2">
    <source>
        <dbReference type="Proteomes" id="UP000824890"/>
    </source>
</evidence>
<gene>
    <name evidence="1" type="ORF">HID58_042846</name>
</gene>
<sequence length="146" mass="16716">MDCCMDFRPRTQMSNGLSSQTRRLDGLSSWNSEAGWTTVLEPRGWMDYRPGTRRLVGLSSWNPEARWPIVVEHDGCVDLQGVLLVYFFDSKSPMPGFLEKCLPLSKPGSVFECVIQLTFGRRTDGTICVRFVNLEYRDASHSTFRR</sequence>
<comment type="caution">
    <text evidence="1">The sequence shown here is derived from an EMBL/GenBank/DDBJ whole genome shotgun (WGS) entry which is preliminary data.</text>
</comment>
<accession>A0ABQ8BF19</accession>
<keyword evidence="2" id="KW-1185">Reference proteome</keyword>
<evidence type="ECO:0000313" key="1">
    <source>
        <dbReference type="EMBL" id="KAH0903343.1"/>
    </source>
</evidence>